<name>A0A1M7PBW6_9FLAO</name>
<dbReference type="AlphaFoldDB" id="A0A1M7PBW6"/>
<accession>A0A1M7PBW6</accession>
<protein>
    <submittedName>
        <fullName evidence="1">Uncharacterized protein</fullName>
    </submittedName>
</protein>
<evidence type="ECO:0000313" key="2">
    <source>
        <dbReference type="Proteomes" id="UP000184092"/>
    </source>
</evidence>
<organism evidence="1 2">
    <name type="scientific">Flavobacterium xinjiangense</name>
    <dbReference type="NCBI Taxonomy" id="178356"/>
    <lineage>
        <taxon>Bacteria</taxon>
        <taxon>Pseudomonadati</taxon>
        <taxon>Bacteroidota</taxon>
        <taxon>Flavobacteriia</taxon>
        <taxon>Flavobacteriales</taxon>
        <taxon>Flavobacteriaceae</taxon>
        <taxon>Flavobacterium</taxon>
    </lineage>
</organism>
<reference evidence="2" key="1">
    <citation type="submission" date="2016-11" db="EMBL/GenBank/DDBJ databases">
        <authorList>
            <person name="Varghese N."/>
            <person name="Submissions S."/>
        </authorList>
    </citation>
    <scope>NUCLEOTIDE SEQUENCE [LARGE SCALE GENOMIC DNA]</scope>
    <source>
        <strain evidence="2">CGMCC 1.2749</strain>
    </source>
</reference>
<proteinExistence type="predicted"/>
<dbReference type="RefSeq" id="WP_073210822.1">
    <property type="nucleotide sequence ID" value="NZ_FRCL01000015.1"/>
</dbReference>
<dbReference type="EMBL" id="FRCL01000015">
    <property type="protein sequence ID" value="SHN13859.1"/>
    <property type="molecule type" value="Genomic_DNA"/>
</dbReference>
<dbReference type="STRING" id="178356.SAMN05216269_11536"/>
<gene>
    <name evidence="1" type="ORF">SAMN05216269_11536</name>
</gene>
<sequence length="401" mass="46916">MNQTYLLEWLDLLVTFTLNPSKTDVSEITTVQSKAIIEKTIEQTLFIQSEFKIKVFSLNKEKQIKIIVGNYHSSLIIFLDNVIERSHNVVFERFDLKQVINTLISCFDELLSFIETRFSDYLSLDLRVPATYLLISKKKLKQKIDKLKNSSTSTINNQKVTVILFDSLYSFVNSKRNEKVTFRQVLYRKQLIKELELLKVKQNEDQANAALDEILIYMNFNSRKYINYFTKCVADKINCCESAAGKMENLLFYFKEFNQIHSKDGVILNPHHQDLKTVLSDWFKHEMMYLEKKLHFSVVPLLTIDKKQNQTAVIDITKDKVLCKLSTDQTALILRASDELKILIAKSMNHVFKTIVPFLSTPHKVDPSYDSMRSKSYVAEERDKKIVIETLERMIKQIKEY</sequence>
<evidence type="ECO:0000313" key="1">
    <source>
        <dbReference type="EMBL" id="SHN13859.1"/>
    </source>
</evidence>
<keyword evidence="2" id="KW-1185">Reference proteome</keyword>
<dbReference type="Proteomes" id="UP000184092">
    <property type="component" value="Unassembled WGS sequence"/>
</dbReference>
<dbReference type="OrthoDB" id="636834at2"/>